<sequence>MLKTLLFTLLAALPAAALAANPVDANPVPTNTAPTDAASTRSSSSHDLQCLYAAKQDGGMLEPADQCARVEGDTVVFAADVLGRMDFNEDGLSPVFTHGSWRWVRPDGKSVAVVTFDNFADDFEDGLTRGPWMGGMAYYDKQLNRVLATDYEWVDRYSGGLAVVCEGCRKTHTPDGEHSYMTGGQWGAIDRQGKLALPLRPDAASLMREVEAARAAAASTGR</sequence>
<proteinExistence type="predicted"/>
<accession>A0AA42LPJ7</accession>
<evidence type="ECO:0000256" key="2">
    <source>
        <dbReference type="SAM" id="SignalP"/>
    </source>
</evidence>
<evidence type="ECO:0000256" key="1">
    <source>
        <dbReference type="SAM" id="MobiDB-lite"/>
    </source>
</evidence>
<feature type="signal peptide" evidence="2">
    <location>
        <begin position="1"/>
        <end position="19"/>
    </location>
</feature>
<protein>
    <recommendedName>
        <fullName evidence="5">WG repeat-containing protein</fullName>
    </recommendedName>
</protein>
<feature type="region of interest" description="Disordered" evidence="1">
    <location>
        <begin position="23"/>
        <end position="42"/>
    </location>
</feature>
<evidence type="ECO:0000313" key="4">
    <source>
        <dbReference type="Proteomes" id="UP001161094"/>
    </source>
</evidence>
<evidence type="ECO:0008006" key="5">
    <source>
        <dbReference type="Google" id="ProtNLM"/>
    </source>
</evidence>
<feature type="compositionally biased region" description="Low complexity" evidence="1">
    <location>
        <begin position="23"/>
        <end position="32"/>
    </location>
</feature>
<dbReference type="RefSeq" id="WP_279995727.1">
    <property type="nucleotide sequence ID" value="NZ_JAOCDZ010000010.1"/>
</dbReference>
<comment type="caution">
    <text evidence="3">The sequence shown here is derived from an EMBL/GenBank/DDBJ whole genome shotgun (WGS) entry which is preliminary data.</text>
</comment>
<organism evidence="3 4">
    <name type="scientific">Achromobacter spanius</name>
    <dbReference type="NCBI Taxonomy" id="217203"/>
    <lineage>
        <taxon>Bacteria</taxon>
        <taxon>Pseudomonadati</taxon>
        <taxon>Pseudomonadota</taxon>
        <taxon>Betaproteobacteria</taxon>
        <taxon>Burkholderiales</taxon>
        <taxon>Alcaligenaceae</taxon>
        <taxon>Achromobacter</taxon>
    </lineage>
</organism>
<evidence type="ECO:0000313" key="3">
    <source>
        <dbReference type="EMBL" id="MDH0737172.1"/>
    </source>
</evidence>
<gene>
    <name evidence="3" type="ORF">N5D93_15275</name>
</gene>
<feature type="chain" id="PRO_5041327499" description="WG repeat-containing protein" evidence="2">
    <location>
        <begin position="20"/>
        <end position="222"/>
    </location>
</feature>
<keyword evidence="2" id="KW-0732">Signal</keyword>
<name>A0AA42LPJ7_9BURK</name>
<dbReference type="Proteomes" id="UP001161094">
    <property type="component" value="Unassembled WGS sequence"/>
</dbReference>
<reference evidence="3" key="1">
    <citation type="submission" date="2022-09" db="EMBL/GenBank/DDBJ databases">
        <title>Intensive care unit water sources are persistently colonized with multi-drug resistant bacteria and are the site of extensive horizontal gene transfer of antibiotic resistance genes.</title>
        <authorList>
            <person name="Diorio-Toth L."/>
        </authorList>
    </citation>
    <scope>NUCLEOTIDE SEQUENCE</scope>
    <source>
        <strain evidence="3">GD03843</strain>
    </source>
</reference>
<dbReference type="EMBL" id="JAOCDZ010000010">
    <property type="protein sequence ID" value="MDH0737172.1"/>
    <property type="molecule type" value="Genomic_DNA"/>
</dbReference>
<dbReference type="AlphaFoldDB" id="A0AA42LPJ7"/>
<feature type="compositionally biased region" description="Polar residues" evidence="1">
    <location>
        <begin position="33"/>
        <end position="42"/>
    </location>
</feature>